<dbReference type="EMBL" id="JAYMYR010000004">
    <property type="protein sequence ID" value="KAK7368248.1"/>
    <property type="molecule type" value="Genomic_DNA"/>
</dbReference>
<proteinExistence type="predicted"/>
<evidence type="ECO:0000313" key="3">
    <source>
        <dbReference type="Proteomes" id="UP001374584"/>
    </source>
</evidence>
<protein>
    <submittedName>
        <fullName evidence="2">Uncharacterized protein</fullName>
    </submittedName>
</protein>
<dbReference type="Proteomes" id="UP001374584">
    <property type="component" value="Unassembled WGS sequence"/>
</dbReference>
<feature type="signal peptide" evidence="1">
    <location>
        <begin position="1"/>
        <end position="16"/>
    </location>
</feature>
<keyword evidence="3" id="KW-1185">Reference proteome</keyword>
<comment type="caution">
    <text evidence="2">The sequence shown here is derived from an EMBL/GenBank/DDBJ whole genome shotgun (WGS) entry which is preliminary data.</text>
</comment>
<sequence length="98" mass="10668">MIMLLAGLITITNLLSLTPTPLQLGWLASACPEEAFWYLMWKAITHYNQNEGPTKDIKVCEYGMPTGSLAKMACAYGAHARARIRNACTVAIVNSAGH</sequence>
<organism evidence="2 3">
    <name type="scientific">Phaseolus coccineus</name>
    <name type="common">Scarlet runner bean</name>
    <name type="synonym">Phaseolus multiflorus</name>
    <dbReference type="NCBI Taxonomy" id="3886"/>
    <lineage>
        <taxon>Eukaryota</taxon>
        <taxon>Viridiplantae</taxon>
        <taxon>Streptophyta</taxon>
        <taxon>Embryophyta</taxon>
        <taxon>Tracheophyta</taxon>
        <taxon>Spermatophyta</taxon>
        <taxon>Magnoliopsida</taxon>
        <taxon>eudicotyledons</taxon>
        <taxon>Gunneridae</taxon>
        <taxon>Pentapetalae</taxon>
        <taxon>rosids</taxon>
        <taxon>fabids</taxon>
        <taxon>Fabales</taxon>
        <taxon>Fabaceae</taxon>
        <taxon>Papilionoideae</taxon>
        <taxon>50 kb inversion clade</taxon>
        <taxon>NPAAA clade</taxon>
        <taxon>indigoferoid/millettioid clade</taxon>
        <taxon>Phaseoleae</taxon>
        <taxon>Phaseolus</taxon>
    </lineage>
</organism>
<name>A0AAN9ND34_PHACN</name>
<keyword evidence="1" id="KW-0732">Signal</keyword>
<accession>A0AAN9ND34</accession>
<evidence type="ECO:0000256" key="1">
    <source>
        <dbReference type="SAM" id="SignalP"/>
    </source>
</evidence>
<dbReference type="AlphaFoldDB" id="A0AAN9ND34"/>
<evidence type="ECO:0000313" key="2">
    <source>
        <dbReference type="EMBL" id="KAK7368248.1"/>
    </source>
</evidence>
<gene>
    <name evidence="2" type="ORF">VNO80_10272</name>
</gene>
<feature type="chain" id="PRO_5042986875" evidence="1">
    <location>
        <begin position="17"/>
        <end position="98"/>
    </location>
</feature>
<reference evidence="2 3" key="1">
    <citation type="submission" date="2024-01" db="EMBL/GenBank/DDBJ databases">
        <title>The genomes of 5 underutilized Papilionoideae crops provide insights into root nodulation and disease resistanc.</title>
        <authorList>
            <person name="Jiang F."/>
        </authorList>
    </citation>
    <scope>NUCLEOTIDE SEQUENCE [LARGE SCALE GENOMIC DNA]</scope>
    <source>
        <strain evidence="2">JINMINGXINNONG_FW02</strain>
        <tissue evidence="2">Leaves</tissue>
    </source>
</reference>